<reference evidence="3" key="1">
    <citation type="journal article" date="2019" name="Int. J. Syst. Evol. Microbiol.">
        <title>The Global Catalogue of Microorganisms (GCM) 10K type strain sequencing project: providing services to taxonomists for standard genome sequencing and annotation.</title>
        <authorList>
            <consortium name="The Broad Institute Genomics Platform"/>
            <consortium name="The Broad Institute Genome Sequencing Center for Infectious Disease"/>
            <person name="Wu L."/>
            <person name="Ma J."/>
        </authorList>
    </citation>
    <scope>NUCLEOTIDE SEQUENCE [LARGE SCALE GENOMIC DNA]</scope>
    <source>
        <strain evidence="3">IBRC-M 10490</strain>
    </source>
</reference>
<gene>
    <name evidence="2" type="ORF">ACFO5K_12515</name>
</gene>
<dbReference type="EMBL" id="JBHSDL010000014">
    <property type="protein sequence ID" value="MFC4374924.1"/>
    <property type="molecule type" value="Genomic_DNA"/>
</dbReference>
<dbReference type="RefSeq" id="WP_378560775.1">
    <property type="nucleotide sequence ID" value="NZ_JBHSDL010000014.1"/>
</dbReference>
<evidence type="ECO:0000313" key="3">
    <source>
        <dbReference type="Proteomes" id="UP001595844"/>
    </source>
</evidence>
<organism evidence="2 3">
    <name type="scientific">Nocardia halotolerans</name>
    <dbReference type="NCBI Taxonomy" id="1755878"/>
    <lineage>
        <taxon>Bacteria</taxon>
        <taxon>Bacillati</taxon>
        <taxon>Actinomycetota</taxon>
        <taxon>Actinomycetes</taxon>
        <taxon>Mycobacteriales</taxon>
        <taxon>Nocardiaceae</taxon>
        <taxon>Nocardia</taxon>
    </lineage>
</organism>
<keyword evidence="1" id="KW-0472">Membrane</keyword>
<feature type="transmembrane region" description="Helical" evidence="1">
    <location>
        <begin position="67"/>
        <end position="85"/>
    </location>
</feature>
<protein>
    <recommendedName>
        <fullName evidence="4">SMODS and SLOG-associating 2TM effector domain-containing protein</fullName>
    </recommendedName>
</protein>
<keyword evidence="1" id="KW-0812">Transmembrane</keyword>
<evidence type="ECO:0008006" key="4">
    <source>
        <dbReference type="Google" id="ProtNLM"/>
    </source>
</evidence>
<sequence length="351" mass="38987">MHESVPDLKVRHHDGQSFAIYINASKITPELQEKVTKRSIHGAHSIDADAETPTPFGATIQHALMKAHHTGIGLLIFGFLLIVILGDDRLSALLGADDPFMVVCIALPLLAGIFTFSISTIWRRYREWKILNNPLTLNHRDTDSIRRATDRLDFTDGKVPNIGQFEPGECRCRKLAGRISLLHRSIVGSQSWSGPHLTDQRSELSLDVQYREIVRDILSFHIDQEYLGPRPEGAGVAAELAKREWDLANEVLDAAWSTLTDWASGYEALNRTVSELDQVLEHSSITVRAGAVSERAAHLAGRREIHALSESNLHNQSRYVAAVTSAIAELVEIAPSRLEAIQAIAPDRLRQ</sequence>
<evidence type="ECO:0000313" key="2">
    <source>
        <dbReference type="EMBL" id="MFC4374924.1"/>
    </source>
</evidence>
<evidence type="ECO:0000256" key="1">
    <source>
        <dbReference type="SAM" id="Phobius"/>
    </source>
</evidence>
<proteinExistence type="predicted"/>
<name>A0ABV8VG08_9NOCA</name>
<comment type="caution">
    <text evidence="2">The sequence shown here is derived from an EMBL/GenBank/DDBJ whole genome shotgun (WGS) entry which is preliminary data.</text>
</comment>
<accession>A0ABV8VG08</accession>
<dbReference type="Proteomes" id="UP001595844">
    <property type="component" value="Unassembled WGS sequence"/>
</dbReference>
<keyword evidence="3" id="KW-1185">Reference proteome</keyword>
<feature type="transmembrane region" description="Helical" evidence="1">
    <location>
        <begin position="100"/>
        <end position="122"/>
    </location>
</feature>
<keyword evidence="1" id="KW-1133">Transmembrane helix</keyword>